<accession>A0A6H5HDJ2</accession>
<organism evidence="1 2">
    <name type="scientific">Nesidiocoris tenuis</name>
    <dbReference type="NCBI Taxonomy" id="355587"/>
    <lineage>
        <taxon>Eukaryota</taxon>
        <taxon>Metazoa</taxon>
        <taxon>Ecdysozoa</taxon>
        <taxon>Arthropoda</taxon>
        <taxon>Hexapoda</taxon>
        <taxon>Insecta</taxon>
        <taxon>Pterygota</taxon>
        <taxon>Neoptera</taxon>
        <taxon>Paraneoptera</taxon>
        <taxon>Hemiptera</taxon>
        <taxon>Heteroptera</taxon>
        <taxon>Panheteroptera</taxon>
        <taxon>Cimicomorpha</taxon>
        <taxon>Miridae</taxon>
        <taxon>Dicyphina</taxon>
        <taxon>Nesidiocoris</taxon>
    </lineage>
</organism>
<keyword evidence="2" id="KW-1185">Reference proteome</keyword>
<gene>
    <name evidence="1" type="ORF">NTEN_LOCUS18788</name>
</gene>
<dbReference type="EMBL" id="CADCXU010027732">
    <property type="protein sequence ID" value="CAB0014354.1"/>
    <property type="molecule type" value="Genomic_DNA"/>
</dbReference>
<reference evidence="1 2" key="1">
    <citation type="submission" date="2020-02" db="EMBL/GenBank/DDBJ databases">
        <authorList>
            <person name="Ferguson B K."/>
        </authorList>
    </citation>
    <scope>NUCLEOTIDE SEQUENCE [LARGE SCALE GENOMIC DNA]</scope>
</reference>
<protein>
    <submittedName>
        <fullName evidence="1">Uncharacterized protein</fullName>
    </submittedName>
</protein>
<evidence type="ECO:0000313" key="2">
    <source>
        <dbReference type="Proteomes" id="UP000479000"/>
    </source>
</evidence>
<sequence>MGKYELKDAWVVETPNLYLKTSKTQFYIRDLGVQELTTCRARRSNPIDFELGRSAAKLTSSSNRRHGLISAVGIPFFPHFRVSTFEGGSKEREAINNTAGPQWRFLWDIREIVFSVHEKVPKNVKMLRYCRISFDIVGHRSISSNIVRYHPISAVLVGYHLSDIVPYDPILPNMVQYCLTSCDIVPFCPIQSNSVPCCSILSVKGQYYSYFSVSSNAVKYCLAQHNMISCRLISSSIPDTVRYCPTWFHILRYDPILSTLSSYRPIQSNSVLCCLIFPILFVLLRHSPALSNTVIIKYDRVQYCLLFLDTVRHTPILSTTARYGPMLPGIA</sequence>
<name>A0A6H5HDJ2_9HEMI</name>
<dbReference type="AlphaFoldDB" id="A0A6H5HDJ2"/>
<evidence type="ECO:0000313" key="1">
    <source>
        <dbReference type="EMBL" id="CAB0014354.1"/>
    </source>
</evidence>
<dbReference type="Proteomes" id="UP000479000">
    <property type="component" value="Unassembled WGS sequence"/>
</dbReference>
<proteinExistence type="predicted"/>
<dbReference type="OrthoDB" id="9219244at2759"/>